<dbReference type="InterPro" id="IPR035965">
    <property type="entry name" value="PAS-like_dom_sf"/>
</dbReference>
<comment type="caution">
    <text evidence="2">The sequence shown here is derived from an EMBL/GenBank/DDBJ whole genome shotgun (WGS) entry which is preliminary data.</text>
</comment>
<dbReference type="Gene3D" id="3.30.450.20">
    <property type="entry name" value="PAS domain"/>
    <property type="match status" value="1"/>
</dbReference>
<dbReference type="InterPro" id="IPR043128">
    <property type="entry name" value="Rev_trsase/Diguanyl_cyclase"/>
</dbReference>
<dbReference type="AlphaFoldDB" id="A0A839ENV8"/>
<sequence>MFFIKPRDITSMDKLDLHQDEIDAFDLAPISLWLEDFSEVRKLFDSLRGAGVEDIVAYLREDENRIRECARLIRVQKVNKKTLSLFEASDLHELVANLGAIFRDDMLHTHVQELAQLWEGKGEFSSNTVNYTLSGKRLDIQLRGTVLPGHEASWGKVLISIENVTDREDARRQHAASQQYAEGLFEHSPVSLWVEDFSKIKKRLDGLRERGIEDFRIFTDVHPEFVQQCASEIRVIDVNRETLKLFQAPDAMTLLRRLPDVFKDEMNVHFREQLIDLWNGKLFHQRETVNYALDGSERHVLLQFSVLPGHETDWSLVQISLTDITARKKAEAYLEYLGKHDVLTRLHNRAFYVDELNRLERREFFPVSIVILDLNGLKTTNDQWGHGVGDGLLRRAGEILSEAVKPPHYAARIGGDEFAVLLPAVDEAGAVTIVEEITSLIEINNQYYSNIPLSFSIGWATSAAGEKLEAVAKRADLAMYQDKRLRYSTGETAWRNNTPSTEPS</sequence>
<keyword evidence="3" id="KW-1185">Reference proteome</keyword>
<dbReference type="InterPro" id="IPR052155">
    <property type="entry name" value="Biofilm_reg_signaling"/>
</dbReference>
<dbReference type="CDD" id="cd01949">
    <property type="entry name" value="GGDEF"/>
    <property type="match status" value="1"/>
</dbReference>
<dbReference type="InterPro" id="IPR029787">
    <property type="entry name" value="Nucleotide_cyclase"/>
</dbReference>
<dbReference type="SUPFAM" id="SSF55073">
    <property type="entry name" value="Nucleotide cyclase"/>
    <property type="match status" value="1"/>
</dbReference>
<feature type="domain" description="GGDEF" evidence="1">
    <location>
        <begin position="365"/>
        <end position="499"/>
    </location>
</feature>
<dbReference type="InterPro" id="IPR000160">
    <property type="entry name" value="GGDEF_dom"/>
</dbReference>
<protein>
    <submittedName>
        <fullName evidence="2">Diguanylate cyclase (GGDEF)-like protein</fullName>
    </submittedName>
</protein>
<dbReference type="Proteomes" id="UP000549052">
    <property type="component" value="Unassembled WGS sequence"/>
</dbReference>
<organism evidence="2 3">
    <name type="scientific">Phyllobacterium myrsinacearum</name>
    <dbReference type="NCBI Taxonomy" id="28101"/>
    <lineage>
        <taxon>Bacteria</taxon>
        <taxon>Pseudomonadati</taxon>
        <taxon>Pseudomonadota</taxon>
        <taxon>Alphaproteobacteria</taxon>
        <taxon>Hyphomicrobiales</taxon>
        <taxon>Phyllobacteriaceae</taxon>
        <taxon>Phyllobacterium</taxon>
    </lineage>
</organism>
<dbReference type="InterPro" id="IPR013656">
    <property type="entry name" value="PAS_4"/>
</dbReference>
<reference evidence="2 3" key="1">
    <citation type="submission" date="2020-07" db="EMBL/GenBank/DDBJ databases">
        <title>Genomic Encyclopedia of Type Strains, Phase IV (KMG-V): Genome sequencing to study the core and pangenomes of soil and plant-associated prokaryotes.</title>
        <authorList>
            <person name="Whitman W."/>
        </authorList>
    </citation>
    <scope>NUCLEOTIDE SEQUENCE [LARGE SCALE GENOMIC DNA]</scope>
    <source>
        <strain evidence="2 3">AN3</strain>
    </source>
</reference>
<name>A0A839ENV8_9HYPH</name>
<dbReference type="SUPFAM" id="SSF55785">
    <property type="entry name" value="PYP-like sensor domain (PAS domain)"/>
    <property type="match status" value="1"/>
</dbReference>
<dbReference type="Gene3D" id="3.30.70.270">
    <property type="match status" value="1"/>
</dbReference>
<accession>A0A839ENV8</accession>
<evidence type="ECO:0000259" key="1">
    <source>
        <dbReference type="PROSITE" id="PS50887"/>
    </source>
</evidence>
<dbReference type="RefSeq" id="WP_432652049.1">
    <property type="nucleotide sequence ID" value="NZ_JACGXN010000006.1"/>
</dbReference>
<dbReference type="PANTHER" id="PTHR44757:SF2">
    <property type="entry name" value="BIOFILM ARCHITECTURE MAINTENANCE PROTEIN MBAA"/>
    <property type="match status" value="1"/>
</dbReference>
<evidence type="ECO:0000313" key="3">
    <source>
        <dbReference type="Proteomes" id="UP000549052"/>
    </source>
</evidence>
<proteinExistence type="predicted"/>
<dbReference type="Pfam" id="PF08448">
    <property type="entry name" value="PAS_4"/>
    <property type="match status" value="1"/>
</dbReference>
<dbReference type="SMART" id="SM00267">
    <property type="entry name" value="GGDEF"/>
    <property type="match status" value="1"/>
</dbReference>
<dbReference type="EMBL" id="JACGXN010000006">
    <property type="protein sequence ID" value="MBA8879928.1"/>
    <property type="molecule type" value="Genomic_DNA"/>
</dbReference>
<dbReference type="Pfam" id="PF00990">
    <property type="entry name" value="GGDEF"/>
    <property type="match status" value="1"/>
</dbReference>
<dbReference type="PANTHER" id="PTHR44757">
    <property type="entry name" value="DIGUANYLATE CYCLASE DGCP"/>
    <property type="match status" value="1"/>
</dbReference>
<evidence type="ECO:0000313" key="2">
    <source>
        <dbReference type="EMBL" id="MBA8879928.1"/>
    </source>
</evidence>
<gene>
    <name evidence="2" type="ORF">FHW16_003647</name>
</gene>
<dbReference type="PROSITE" id="PS50887">
    <property type="entry name" value="GGDEF"/>
    <property type="match status" value="1"/>
</dbReference>
<dbReference type="NCBIfam" id="TIGR00254">
    <property type="entry name" value="GGDEF"/>
    <property type="match status" value="1"/>
</dbReference>